<dbReference type="AlphaFoldDB" id="A0A839AEU0"/>
<keyword evidence="2 10" id="KW-0813">Transport</keyword>
<keyword evidence="8 10" id="KW-0472">Membrane</keyword>
<dbReference type="GO" id="GO:0015288">
    <property type="term" value="F:porin activity"/>
    <property type="evidence" value="ECO:0007669"/>
    <property type="project" value="UniProtKB-KW"/>
</dbReference>
<dbReference type="GO" id="GO:0006811">
    <property type="term" value="P:monoatomic ion transport"/>
    <property type="evidence" value="ECO:0007669"/>
    <property type="project" value="UniProtKB-KW"/>
</dbReference>
<dbReference type="GO" id="GO:0009279">
    <property type="term" value="C:cell outer membrane"/>
    <property type="evidence" value="ECO:0007669"/>
    <property type="project" value="UniProtKB-SubCell"/>
</dbReference>
<comment type="domain">
    <text evidence="10">Consists of 16-stranded beta-barrel sheets, with large surface-exposed loops, that form a transmembrane pore at the center of each barrel. The pore is partially ocluded by a peptide loop that folds into the pore lumen.</text>
</comment>
<evidence type="ECO:0000256" key="9">
    <source>
        <dbReference type="ARBA" id="ARBA00023237"/>
    </source>
</evidence>
<keyword evidence="9 10" id="KW-0998">Cell outer membrane</keyword>
<reference evidence="11 12" key="1">
    <citation type="submission" date="2020-07" db="EMBL/GenBank/DDBJ databases">
        <title>Stappia sp., F7233, whole genome shotgun sequencing project.</title>
        <authorList>
            <person name="Jiang S."/>
            <person name="Liu Z.W."/>
            <person name="Du Z.J."/>
        </authorList>
    </citation>
    <scope>NUCLEOTIDE SEQUENCE [LARGE SCALE GENOMIC DNA]</scope>
    <source>
        <strain evidence="11 12">F7233</strain>
    </source>
</reference>
<comment type="function">
    <text evidence="10">Forms passive diffusion pores that allow small molecular weight hydrophilic materials across the outer membrane.</text>
</comment>
<dbReference type="Proteomes" id="UP000541109">
    <property type="component" value="Unassembled WGS sequence"/>
</dbReference>
<proteinExistence type="inferred from homology"/>
<evidence type="ECO:0000256" key="10">
    <source>
        <dbReference type="RuleBase" id="RU364005"/>
    </source>
</evidence>
<keyword evidence="12" id="KW-1185">Reference proteome</keyword>
<comment type="caution">
    <text evidence="11">The sequence shown here is derived from an EMBL/GenBank/DDBJ whole genome shotgun (WGS) entry which is preliminary data.</text>
</comment>
<gene>
    <name evidence="11" type="ORF">H2509_10925</name>
</gene>
<evidence type="ECO:0000256" key="1">
    <source>
        <dbReference type="ARBA" id="ARBA00009521"/>
    </source>
</evidence>
<evidence type="ECO:0000256" key="8">
    <source>
        <dbReference type="ARBA" id="ARBA00023136"/>
    </source>
</evidence>
<evidence type="ECO:0000256" key="7">
    <source>
        <dbReference type="ARBA" id="ARBA00023114"/>
    </source>
</evidence>
<evidence type="ECO:0000256" key="2">
    <source>
        <dbReference type="ARBA" id="ARBA00022448"/>
    </source>
</evidence>
<dbReference type="EMBL" id="JACFXV010000053">
    <property type="protein sequence ID" value="MBA5777636.1"/>
    <property type="molecule type" value="Genomic_DNA"/>
</dbReference>
<keyword evidence="6 10" id="KW-0406">Ion transport</keyword>
<name>A0A839AEU0_9HYPH</name>
<keyword evidence="3 10" id="KW-1134">Transmembrane beta strand</keyword>
<dbReference type="Pfam" id="PF02530">
    <property type="entry name" value="Porin_2"/>
    <property type="match status" value="1"/>
</dbReference>
<keyword evidence="5 10" id="KW-0732">Signal</keyword>
<evidence type="ECO:0000256" key="5">
    <source>
        <dbReference type="ARBA" id="ARBA00022729"/>
    </source>
</evidence>
<comment type="similarity">
    <text evidence="1 10">Belongs to the alphaproteobacteria porin family.</text>
</comment>
<keyword evidence="7 10" id="KW-0626">Porin</keyword>
<evidence type="ECO:0000313" key="12">
    <source>
        <dbReference type="Proteomes" id="UP000541109"/>
    </source>
</evidence>
<keyword evidence="4 10" id="KW-0812">Transmembrane</keyword>
<feature type="chain" id="PRO_5033113111" description="Porin" evidence="10">
    <location>
        <begin position="23"/>
        <end position="406"/>
    </location>
</feature>
<dbReference type="GO" id="GO:0046930">
    <property type="term" value="C:pore complex"/>
    <property type="evidence" value="ECO:0007669"/>
    <property type="project" value="UniProtKB-KW"/>
</dbReference>
<evidence type="ECO:0000256" key="4">
    <source>
        <dbReference type="ARBA" id="ARBA00022692"/>
    </source>
</evidence>
<protein>
    <recommendedName>
        <fullName evidence="10">Porin</fullName>
    </recommendedName>
</protein>
<dbReference type="RefSeq" id="WP_182165144.1">
    <property type="nucleotide sequence ID" value="NZ_JACFXV010000053.1"/>
</dbReference>
<organism evidence="11 12">
    <name type="scientific">Stappia albiluteola</name>
    <dbReference type="NCBI Taxonomy" id="2758565"/>
    <lineage>
        <taxon>Bacteria</taxon>
        <taxon>Pseudomonadati</taxon>
        <taxon>Pseudomonadota</taxon>
        <taxon>Alphaproteobacteria</taxon>
        <taxon>Hyphomicrobiales</taxon>
        <taxon>Stappiaceae</taxon>
        <taxon>Stappia</taxon>
    </lineage>
</organism>
<dbReference type="SUPFAM" id="SSF56935">
    <property type="entry name" value="Porins"/>
    <property type="match status" value="1"/>
</dbReference>
<dbReference type="InterPro" id="IPR003684">
    <property type="entry name" value="Porin_alphabac"/>
</dbReference>
<accession>A0A839AEU0</accession>
<evidence type="ECO:0000256" key="6">
    <source>
        <dbReference type="ARBA" id="ARBA00023065"/>
    </source>
</evidence>
<evidence type="ECO:0000256" key="3">
    <source>
        <dbReference type="ARBA" id="ARBA00022452"/>
    </source>
</evidence>
<sequence length="406" mass="42885">MNIKSILLGAAAAAAAVSGAQAADLPAAPEPVDYVRVCDAFGTGFFYIPGTETCLRVAGRVRTEFRVRNFADDPVPGTVGFETRDQDGTTLRARGYVRLDARTNTEFGLLRNYTEIFVTQDTGGSAGLTLDRAFIQFGGLTAGRITSFFDFYTGDTFGAIQSEAFSDATTNLFGYTYSFGHGLSASASIEDGVTRRGDIYGRLGGGGVNTAADIYGGHRLPDFVANLRVDQGWGSAQVMGALHQVWNDRAASGLTVANTADSELGWAIGAGVTINLPFLAAGDTLSLQAAYADGAVKYVSPNFNVDGVLNATSTDLETSTAWGIGGGILHNWTSHWSSALVSSYGEIENDETNLVDLSQAQVAGNLVWSPVSGLIIGAELEYTHTDPDVGSSTNQLDAVFRVQRTF</sequence>
<feature type="signal peptide" evidence="10">
    <location>
        <begin position="1"/>
        <end position="22"/>
    </location>
</feature>
<evidence type="ECO:0000313" key="11">
    <source>
        <dbReference type="EMBL" id="MBA5777636.1"/>
    </source>
</evidence>
<comment type="subcellular location">
    <subcellularLocation>
        <location evidence="10">Cell outer membrane</location>
        <topology evidence="10">Multi-pass membrane protein</topology>
    </subcellularLocation>
</comment>